<reference evidence="2 3" key="1">
    <citation type="submission" date="2019-02" db="EMBL/GenBank/DDBJ databases">
        <title>Complete Genome Sequence and Methylome Analysis of free living Spirochaetas.</title>
        <authorList>
            <person name="Fomenkov A."/>
            <person name="Dubinina G."/>
            <person name="Leshcheva N."/>
            <person name="Mikheeva N."/>
            <person name="Grabovich M."/>
            <person name="Vincze T."/>
            <person name="Roberts R.J."/>
        </authorList>
    </citation>
    <scope>NUCLEOTIDE SEQUENCE [LARGE SCALE GENOMIC DNA]</scope>
    <source>
        <strain evidence="2 3">K2</strain>
    </source>
</reference>
<dbReference type="CDD" id="cd00038">
    <property type="entry name" value="CAP_ED"/>
    <property type="match status" value="1"/>
</dbReference>
<protein>
    <submittedName>
        <fullName evidence="2">Cyclic nucleotide-binding domain-containing protein</fullName>
    </submittedName>
</protein>
<dbReference type="SMART" id="SM00100">
    <property type="entry name" value="cNMP"/>
    <property type="match status" value="1"/>
</dbReference>
<organism evidence="2 3">
    <name type="scientific">Oceanispirochaeta crateris</name>
    <dbReference type="NCBI Taxonomy" id="2518645"/>
    <lineage>
        <taxon>Bacteria</taxon>
        <taxon>Pseudomonadati</taxon>
        <taxon>Spirochaetota</taxon>
        <taxon>Spirochaetia</taxon>
        <taxon>Spirochaetales</taxon>
        <taxon>Spirochaetaceae</taxon>
        <taxon>Oceanispirochaeta</taxon>
    </lineage>
</organism>
<feature type="domain" description="Cyclic nucleotide-binding" evidence="1">
    <location>
        <begin position="19"/>
        <end position="114"/>
    </location>
</feature>
<dbReference type="PRINTS" id="PR00103">
    <property type="entry name" value="CAMPKINASE"/>
</dbReference>
<evidence type="ECO:0000313" key="2">
    <source>
        <dbReference type="EMBL" id="QEN07795.1"/>
    </source>
</evidence>
<dbReference type="Pfam" id="PF00027">
    <property type="entry name" value="cNMP_binding"/>
    <property type="match status" value="1"/>
</dbReference>
<dbReference type="AlphaFoldDB" id="A0A5C1QI22"/>
<evidence type="ECO:0000259" key="1">
    <source>
        <dbReference type="PROSITE" id="PS50042"/>
    </source>
</evidence>
<dbReference type="InterPro" id="IPR018490">
    <property type="entry name" value="cNMP-bd_dom_sf"/>
</dbReference>
<accession>A0A5C1QI22</accession>
<dbReference type="InterPro" id="IPR018488">
    <property type="entry name" value="cNMP-bd_CS"/>
</dbReference>
<dbReference type="Gene3D" id="2.60.120.10">
    <property type="entry name" value="Jelly Rolls"/>
    <property type="match status" value="1"/>
</dbReference>
<dbReference type="RefSeq" id="WP_149485875.1">
    <property type="nucleotide sequence ID" value="NZ_CP036150.1"/>
</dbReference>
<dbReference type="InterPro" id="IPR000595">
    <property type="entry name" value="cNMP-bd_dom"/>
</dbReference>
<keyword evidence="3" id="KW-1185">Reference proteome</keyword>
<dbReference type="EMBL" id="CP036150">
    <property type="protein sequence ID" value="QEN07795.1"/>
    <property type="molecule type" value="Genomic_DNA"/>
</dbReference>
<evidence type="ECO:0000313" key="3">
    <source>
        <dbReference type="Proteomes" id="UP000324209"/>
    </source>
</evidence>
<dbReference type="SUPFAM" id="SSF51206">
    <property type="entry name" value="cAMP-binding domain-like"/>
    <property type="match status" value="1"/>
</dbReference>
<dbReference type="OrthoDB" id="305756at2"/>
<dbReference type="PROSITE" id="PS50042">
    <property type="entry name" value="CNMP_BINDING_3"/>
    <property type="match status" value="1"/>
</dbReference>
<name>A0A5C1QI22_9SPIO</name>
<dbReference type="PROSITE" id="PS00889">
    <property type="entry name" value="CNMP_BINDING_2"/>
    <property type="match status" value="1"/>
</dbReference>
<dbReference type="PANTHER" id="PTHR23011:SF28">
    <property type="entry name" value="CYCLIC NUCLEOTIDE-BINDING DOMAIN CONTAINING PROTEIN"/>
    <property type="match status" value="1"/>
</dbReference>
<dbReference type="KEGG" id="ock:EXM22_07260"/>
<proteinExistence type="predicted"/>
<gene>
    <name evidence="2" type="ORF">EXM22_07260</name>
</gene>
<dbReference type="InterPro" id="IPR014710">
    <property type="entry name" value="RmlC-like_jellyroll"/>
</dbReference>
<sequence>MSTQDNSFNKMMQNIPALSVIFKEGDTGRVMYVIMSGEVEIRKKTGKNSYKTLTVLKKGDFFGEMAIIENKPRTATAIAKVQSRLIMLDSEALYTMVGKSPDFASKMIKTLSSRLRKADQLIEYLLGSNDEKQVVMGLAVYVKGHPELDTGSGEYKVSLREFMRWASQNLGYPDQVILEAIKRLITRKVLTVNTSSGKISEIYVAQNLLSRM</sequence>
<dbReference type="PANTHER" id="PTHR23011">
    <property type="entry name" value="CYCLIC NUCLEOTIDE-BINDING DOMAIN CONTAINING PROTEIN"/>
    <property type="match status" value="1"/>
</dbReference>
<dbReference type="Proteomes" id="UP000324209">
    <property type="component" value="Chromosome"/>
</dbReference>